<dbReference type="PIRSF" id="PIRSF036692">
    <property type="entry name" value="SDH_B"/>
    <property type="match status" value="1"/>
</dbReference>
<dbReference type="PROSITE" id="PS51671">
    <property type="entry name" value="ACT"/>
    <property type="match status" value="1"/>
</dbReference>
<dbReference type="GO" id="GO:0046872">
    <property type="term" value="F:metal ion binding"/>
    <property type="evidence" value="ECO:0007669"/>
    <property type="project" value="UniProtKB-UniRule"/>
</dbReference>
<dbReference type="EMBL" id="CP063304">
    <property type="protein sequence ID" value="QOV18440.1"/>
    <property type="molecule type" value="Genomic_DNA"/>
</dbReference>
<evidence type="ECO:0000256" key="7">
    <source>
        <dbReference type="ARBA" id="ARBA00023004"/>
    </source>
</evidence>
<evidence type="ECO:0000313" key="14">
    <source>
        <dbReference type="EMBL" id="QOV18440.1"/>
    </source>
</evidence>
<accession>A0A7M2RGI1</accession>
<sequence>MKYKSVFDIIGPVMIGPSSSHTAGPVRIGQVARNIFGKEPDEIGVHFYGSFAKTYRGHATDVAVIGGVLGFSTDDARVKNSISIAEKKGIKIKFFEEEAIVDHPNTVRIDLKAGRETMEIVGVSIGGGAIQITELDGFALKLSGENPALLIFHKDAYGAVADVTKILTEHRINIGHMEVSRLEKGCTALMVIETDQVVNNKIQEEISIGKNIKKLILLNT</sequence>
<keyword evidence="6 11" id="KW-0479">Metal-binding</keyword>
<dbReference type="Pfam" id="PF03315">
    <property type="entry name" value="SDH_beta"/>
    <property type="match status" value="1"/>
</dbReference>
<evidence type="ECO:0000256" key="3">
    <source>
        <dbReference type="ARBA" id="ARBA00008636"/>
    </source>
</evidence>
<evidence type="ECO:0000256" key="8">
    <source>
        <dbReference type="ARBA" id="ARBA00023014"/>
    </source>
</evidence>
<dbReference type="Pfam" id="PF01842">
    <property type="entry name" value="ACT"/>
    <property type="match status" value="1"/>
</dbReference>
<dbReference type="Proteomes" id="UP000593601">
    <property type="component" value="Chromosome"/>
</dbReference>
<evidence type="ECO:0000256" key="11">
    <source>
        <dbReference type="PIRNR" id="PIRNR036692"/>
    </source>
</evidence>
<dbReference type="InterPro" id="IPR045865">
    <property type="entry name" value="ACT-like_dom_sf"/>
</dbReference>
<dbReference type="Gene3D" id="3.30.1330.90">
    <property type="entry name" value="D-3-phosphoglycerate dehydrogenase, domain 3"/>
    <property type="match status" value="1"/>
</dbReference>
<evidence type="ECO:0000256" key="4">
    <source>
        <dbReference type="ARBA" id="ARBA00022432"/>
    </source>
</evidence>
<evidence type="ECO:0000256" key="2">
    <source>
        <dbReference type="ARBA" id="ARBA00004742"/>
    </source>
</evidence>
<dbReference type="NCBIfam" id="TIGR00719">
    <property type="entry name" value="sda_beta"/>
    <property type="match status" value="1"/>
</dbReference>
<dbReference type="InterPro" id="IPR005131">
    <property type="entry name" value="Ser_deHydtase_bsu"/>
</dbReference>
<evidence type="ECO:0000256" key="1">
    <source>
        <dbReference type="ARBA" id="ARBA00001966"/>
    </source>
</evidence>
<evidence type="ECO:0000256" key="12">
    <source>
        <dbReference type="RuleBase" id="RU366059"/>
    </source>
</evidence>
<dbReference type="PANTHER" id="PTHR30182">
    <property type="entry name" value="L-SERINE DEHYDRATASE"/>
    <property type="match status" value="1"/>
</dbReference>
<dbReference type="InterPro" id="IPR004643">
    <property type="entry name" value="Fe-S_L-Ser_bsu"/>
</dbReference>
<dbReference type="KEGG" id="bliq:INP51_10485"/>
<dbReference type="Gene3D" id="3.30.70.260">
    <property type="match status" value="1"/>
</dbReference>
<dbReference type="FunFam" id="3.30.1330.90:FF:000004">
    <property type="entry name" value="L-serine dehydratase, iron-sulfur-dependent subunit beta"/>
    <property type="match status" value="1"/>
</dbReference>
<keyword evidence="4 11" id="KW-0312">Gluconeogenesis</keyword>
<keyword evidence="15" id="KW-1185">Reference proteome</keyword>
<dbReference type="GO" id="GO:0051539">
    <property type="term" value="F:4 iron, 4 sulfur cluster binding"/>
    <property type="evidence" value="ECO:0007669"/>
    <property type="project" value="UniProtKB-UniRule"/>
</dbReference>
<dbReference type="GO" id="GO:0006094">
    <property type="term" value="P:gluconeogenesis"/>
    <property type="evidence" value="ECO:0007669"/>
    <property type="project" value="UniProtKB-UniRule"/>
</dbReference>
<keyword evidence="7 11" id="KW-0408">Iron</keyword>
<dbReference type="AlphaFoldDB" id="A0A7M2RGI1"/>
<proteinExistence type="inferred from homology"/>
<keyword evidence="5 11" id="KW-0004">4Fe-4S</keyword>
<evidence type="ECO:0000256" key="9">
    <source>
        <dbReference type="ARBA" id="ARBA00023239"/>
    </source>
</evidence>
<dbReference type="SUPFAM" id="SSF55021">
    <property type="entry name" value="ACT-like"/>
    <property type="match status" value="1"/>
</dbReference>
<name>A0A7M2RGI1_9FIRM</name>
<evidence type="ECO:0000259" key="13">
    <source>
        <dbReference type="PROSITE" id="PS51671"/>
    </source>
</evidence>
<dbReference type="InterPro" id="IPR051318">
    <property type="entry name" value="Fe-S_L-Ser"/>
</dbReference>
<keyword evidence="9 11" id="KW-0456">Lyase</keyword>
<dbReference type="InterPro" id="IPR029009">
    <property type="entry name" value="ASB_dom_sf"/>
</dbReference>
<protein>
    <recommendedName>
        <fullName evidence="11">L-serine deaminase</fullName>
    </recommendedName>
</protein>
<comment type="similarity">
    <text evidence="3 11 12">Belongs to the iron-sulfur dependent L-serine dehydratase family.</text>
</comment>
<evidence type="ECO:0000256" key="10">
    <source>
        <dbReference type="ARBA" id="ARBA00049406"/>
    </source>
</evidence>
<evidence type="ECO:0000256" key="5">
    <source>
        <dbReference type="ARBA" id="ARBA00022485"/>
    </source>
</evidence>
<comment type="pathway">
    <text evidence="2 11">Carbohydrate biosynthesis; gluconeogenesis.</text>
</comment>
<organism evidence="14 15">
    <name type="scientific">Blautia liquoris</name>
    <dbReference type="NCBI Taxonomy" id="2779518"/>
    <lineage>
        <taxon>Bacteria</taxon>
        <taxon>Bacillati</taxon>
        <taxon>Bacillota</taxon>
        <taxon>Clostridia</taxon>
        <taxon>Lachnospirales</taxon>
        <taxon>Lachnospiraceae</taxon>
        <taxon>Blautia</taxon>
    </lineage>
</organism>
<dbReference type="PANTHER" id="PTHR30182:SF12">
    <property type="entry name" value="L-SERINE DEHYDRATASE, BETA CHAIN-RELATED"/>
    <property type="match status" value="1"/>
</dbReference>
<dbReference type="SUPFAM" id="SSF143548">
    <property type="entry name" value="Serine metabolism enzymes domain"/>
    <property type="match status" value="1"/>
</dbReference>
<reference evidence="14 15" key="1">
    <citation type="submission" date="2020-10" db="EMBL/GenBank/DDBJ databases">
        <title>Blautia liquoris sp.nov., isolated from the mud in a fermentation cellar used for the production of Chinese strong-flavoured liquor.</title>
        <authorList>
            <person name="Lu L."/>
        </authorList>
    </citation>
    <scope>NUCLEOTIDE SEQUENCE [LARGE SCALE GENOMIC DNA]</scope>
    <source>
        <strain evidence="14 15">LZLJ-3</strain>
    </source>
</reference>
<dbReference type="RefSeq" id="WP_193734802.1">
    <property type="nucleotide sequence ID" value="NZ_CP063304.1"/>
</dbReference>
<feature type="domain" description="ACT" evidence="13">
    <location>
        <begin position="148"/>
        <end position="220"/>
    </location>
</feature>
<dbReference type="InterPro" id="IPR002912">
    <property type="entry name" value="ACT_dom"/>
</dbReference>
<dbReference type="UniPathway" id="UPA00138"/>
<comment type="catalytic activity">
    <reaction evidence="10 11 12">
        <text>L-serine = pyruvate + NH4(+)</text>
        <dbReference type="Rhea" id="RHEA:19169"/>
        <dbReference type="ChEBI" id="CHEBI:15361"/>
        <dbReference type="ChEBI" id="CHEBI:28938"/>
        <dbReference type="ChEBI" id="CHEBI:33384"/>
        <dbReference type="EC" id="4.3.1.17"/>
    </reaction>
</comment>
<evidence type="ECO:0000256" key="6">
    <source>
        <dbReference type="ARBA" id="ARBA00022723"/>
    </source>
</evidence>
<keyword evidence="8 11" id="KW-0411">Iron-sulfur</keyword>
<comment type="cofactor">
    <cofactor evidence="1 12">
        <name>[4Fe-4S] cluster</name>
        <dbReference type="ChEBI" id="CHEBI:49883"/>
    </cofactor>
</comment>
<dbReference type="GO" id="GO:0003941">
    <property type="term" value="F:L-serine ammonia-lyase activity"/>
    <property type="evidence" value="ECO:0007669"/>
    <property type="project" value="UniProtKB-UniRule"/>
</dbReference>
<evidence type="ECO:0000313" key="15">
    <source>
        <dbReference type="Proteomes" id="UP000593601"/>
    </source>
</evidence>
<dbReference type="CDD" id="cd04903">
    <property type="entry name" value="ACT_LSD"/>
    <property type="match status" value="1"/>
</dbReference>
<gene>
    <name evidence="14" type="primary">sdaAB</name>
    <name evidence="14" type="ORF">INP51_10485</name>
</gene>